<dbReference type="UniPathway" id="UPA00219"/>
<evidence type="ECO:0000256" key="8">
    <source>
        <dbReference type="ARBA" id="ARBA00022801"/>
    </source>
</evidence>
<dbReference type="FunFam" id="2.40.440.10:FF:000001">
    <property type="entry name" value="L,D-transpeptidase YbiS"/>
    <property type="match status" value="1"/>
</dbReference>
<dbReference type="HOGENOM" id="CLU_046834_0_0_6"/>
<dbReference type="SMR" id="A0A0H2V6D2"/>
<feature type="active site" description="Proton donor/acceptor" evidence="13">
    <location>
        <position position="258"/>
    </location>
</feature>
<comment type="pathway">
    <text evidence="12">Glycan biosynthesis.</text>
</comment>
<keyword evidence="11 13" id="KW-0961">Cell wall biogenesis/degradation</keyword>
<dbReference type="GO" id="GO:0016757">
    <property type="term" value="F:glycosyltransferase activity"/>
    <property type="evidence" value="ECO:0007669"/>
    <property type="project" value="UniProtKB-KW"/>
</dbReference>
<dbReference type="InterPro" id="IPR041597">
    <property type="entry name" value="Ldt_C"/>
</dbReference>
<name>A0A0H2V6D2_ECOL6</name>
<evidence type="ECO:0000256" key="5">
    <source>
        <dbReference type="ARBA" id="ARBA00022679"/>
    </source>
</evidence>
<organism evidence="17 18">
    <name type="scientific">Escherichia coli O6:H1 (strain CFT073 / ATCC 700928 / UPEC)</name>
    <dbReference type="NCBI Taxonomy" id="199310"/>
    <lineage>
        <taxon>Bacteria</taxon>
        <taxon>Pseudomonadati</taxon>
        <taxon>Pseudomonadota</taxon>
        <taxon>Gammaproteobacteria</taxon>
        <taxon>Enterobacterales</taxon>
        <taxon>Enterobacteriaceae</taxon>
        <taxon>Escherichia</taxon>
    </lineage>
</organism>
<dbReference type="KEGG" id="ecc:c1387"/>
<evidence type="ECO:0000256" key="7">
    <source>
        <dbReference type="ARBA" id="ARBA00022764"/>
    </source>
</evidence>
<evidence type="ECO:0000259" key="16">
    <source>
        <dbReference type="PROSITE" id="PS52029"/>
    </source>
</evidence>
<evidence type="ECO:0000256" key="1">
    <source>
        <dbReference type="ARBA" id="ARBA00004418"/>
    </source>
</evidence>
<evidence type="ECO:0000256" key="3">
    <source>
        <dbReference type="ARBA" id="ARBA00005992"/>
    </source>
</evidence>
<dbReference type="Gene3D" id="2.40.440.10">
    <property type="entry name" value="L,D-transpeptidase catalytic domain-like"/>
    <property type="match status" value="1"/>
</dbReference>
<feature type="transmembrane region" description="Helical" evidence="14">
    <location>
        <begin position="67"/>
        <end position="85"/>
    </location>
</feature>
<dbReference type="SMART" id="SM00257">
    <property type="entry name" value="LysM"/>
    <property type="match status" value="1"/>
</dbReference>
<dbReference type="SUPFAM" id="SSF141523">
    <property type="entry name" value="L,D-transpeptidase catalytic domain-like"/>
    <property type="match status" value="1"/>
</dbReference>
<dbReference type="InterPro" id="IPR005490">
    <property type="entry name" value="LD_TPept_cat_dom"/>
</dbReference>
<dbReference type="Pfam" id="PF17969">
    <property type="entry name" value="Ldt_C"/>
    <property type="match status" value="1"/>
</dbReference>
<accession>A0A0H2V6D2</accession>
<dbReference type="eggNOG" id="COG1376">
    <property type="taxonomic scope" value="Bacteria"/>
</dbReference>
<evidence type="ECO:0000313" key="17">
    <source>
        <dbReference type="EMBL" id="AAN79857.1"/>
    </source>
</evidence>
<dbReference type="Gene3D" id="3.10.350.10">
    <property type="entry name" value="LysM domain"/>
    <property type="match status" value="1"/>
</dbReference>
<evidence type="ECO:0000256" key="4">
    <source>
        <dbReference type="ARBA" id="ARBA00022676"/>
    </source>
</evidence>
<keyword evidence="14" id="KW-0472">Membrane</keyword>
<dbReference type="InterPro" id="IPR036779">
    <property type="entry name" value="LysM_dom_sf"/>
</dbReference>
<comment type="pathway">
    <text evidence="2 13">Cell wall biogenesis; peptidoglycan biosynthesis.</text>
</comment>
<evidence type="ECO:0000256" key="6">
    <source>
        <dbReference type="ARBA" id="ARBA00022729"/>
    </source>
</evidence>
<dbReference type="AlphaFoldDB" id="A0A0H2V6D2"/>
<feature type="transmembrane region" description="Helical" evidence="14">
    <location>
        <begin position="40"/>
        <end position="60"/>
    </location>
</feature>
<dbReference type="STRING" id="199310.c1387"/>
<dbReference type="CDD" id="cd16913">
    <property type="entry name" value="YkuD_like"/>
    <property type="match status" value="1"/>
</dbReference>
<dbReference type="GO" id="GO:0005576">
    <property type="term" value="C:extracellular region"/>
    <property type="evidence" value="ECO:0007669"/>
    <property type="project" value="TreeGrafter"/>
</dbReference>
<dbReference type="GO" id="GO:0071972">
    <property type="term" value="F:peptidoglycan L,D-transpeptidase activity"/>
    <property type="evidence" value="ECO:0007669"/>
    <property type="project" value="UniProtKB-ARBA"/>
</dbReference>
<keyword evidence="10 13" id="KW-0573">Peptidoglycan synthesis</keyword>
<feature type="domain" description="LysM" evidence="15">
    <location>
        <begin position="102"/>
        <end position="147"/>
    </location>
</feature>
<dbReference type="Proteomes" id="UP000001410">
    <property type="component" value="Chromosome"/>
</dbReference>
<keyword evidence="5" id="KW-0808">Transferase</keyword>
<dbReference type="eggNOG" id="COG1388">
    <property type="taxonomic scope" value="Bacteria"/>
</dbReference>
<feature type="domain" description="L,D-TPase catalytic" evidence="16">
    <location>
        <begin position="159"/>
        <end position="298"/>
    </location>
</feature>
<dbReference type="CDD" id="cd00118">
    <property type="entry name" value="LysM"/>
    <property type="match status" value="1"/>
</dbReference>
<dbReference type="InterPro" id="IPR050979">
    <property type="entry name" value="LD-transpeptidase"/>
</dbReference>
<keyword evidence="18" id="KW-1185">Reference proteome</keyword>
<evidence type="ECO:0000256" key="13">
    <source>
        <dbReference type="PROSITE-ProRule" id="PRU01373"/>
    </source>
</evidence>
<keyword evidence="8" id="KW-0378">Hydrolase</keyword>
<evidence type="ECO:0000313" key="18">
    <source>
        <dbReference type="Proteomes" id="UP000001410"/>
    </source>
</evidence>
<keyword evidence="9 13" id="KW-0133">Cell shape</keyword>
<evidence type="ECO:0000256" key="9">
    <source>
        <dbReference type="ARBA" id="ARBA00022960"/>
    </source>
</evidence>
<keyword evidence="14" id="KW-1133">Transmembrane helix</keyword>
<protein>
    <submittedName>
        <fullName evidence="17">Uncharacterized protein</fullName>
    </submittedName>
</protein>
<proteinExistence type="inferred from homology"/>
<sequence length="377" mass="41261">MNWKRTRSLDGKSGASLRPHLQYLQILCTSLHYPTLSPSIIQTYFFITITLYLLLTLVMIKTRFSRWLTFFTFAAAVALALPAKANTWPLPSADSRLVGENKFHVVENDGGSLEAIAKKYNVGFLALLQANPGVDPYVPRAGSVLTIPLQTLLPDAPREGIVINIAELRLYYYPPGKNSVTVYPIGIGQLGGDTLTPTMVTTVSDKRANPTWTPTANIRARYKAQGIELPAVVPAGPDNPMGHHAIRLAAYGGVYLLHGTNADFGIGMRVSSGCIRLRDDDIKTLFSQVTPGTKVNIINTPIKISAEPNGARLVEVHQPLSEKIDDDPQLLPITLNSAMQSFKDAAQTDAEVMQHVMDVRSGMPVDVRRHQVSPQTL</sequence>
<dbReference type="PANTHER" id="PTHR30582:SF27">
    <property type="entry name" value="L,D-TRANSPEPTIDASE YCFS-RELATED"/>
    <property type="match status" value="1"/>
</dbReference>
<gene>
    <name evidence="17" type="primary">ycfS</name>
    <name evidence="17" type="ordered locus">c1387</name>
</gene>
<keyword evidence="4" id="KW-0328">Glycosyltransferase</keyword>
<keyword evidence="14" id="KW-0812">Transmembrane</keyword>
<keyword evidence="7" id="KW-0574">Periplasm</keyword>
<dbReference type="InterPro" id="IPR018392">
    <property type="entry name" value="LysM"/>
</dbReference>
<dbReference type="PROSITE" id="PS52029">
    <property type="entry name" value="LD_TPASE"/>
    <property type="match status" value="1"/>
</dbReference>
<evidence type="ECO:0000256" key="14">
    <source>
        <dbReference type="SAM" id="Phobius"/>
    </source>
</evidence>
<comment type="similarity">
    <text evidence="3">Belongs to the YkuD family.</text>
</comment>
<feature type="active site" description="Nucleophile" evidence="13">
    <location>
        <position position="274"/>
    </location>
</feature>
<dbReference type="FunFam" id="3.10.350.10:FF:000007">
    <property type="entry name" value="Probable L,D-transpeptidase YcfS"/>
    <property type="match status" value="1"/>
</dbReference>
<dbReference type="Pfam" id="PF01476">
    <property type="entry name" value="LysM"/>
    <property type="match status" value="1"/>
</dbReference>
<dbReference type="GO" id="GO:0018104">
    <property type="term" value="P:peptidoglycan-protein cross-linking"/>
    <property type="evidence" value="ECO:0007669"/>
    <property type="project" value="TreeGrafter"/>
</dbReference>
<evidence type="ECO:0000259" key="15">
    <source>
        <dbReference type="PROSITE" id="PS51782"/>
    </source>
</evidence>
<dbReference type="Pfam" id="PF03734">
    <property type="entry name" value="YkuD"/>
    <property type="match status" value="1"/>
</dbReference>
<dbReference type="EMBL" id="AE014075">
    <property type="protein sequence ID" value="AAN79857.1"/>
    <property type="molecule type" value="Genomic_DNA"/>
</dbReference>
<evidence type="ECO:0000256" key="2">
    <source>
        <dbReference type="ARBA" id="ARBA00004752"/>
    </source>
</evidence>
<keyword evidence="6" id="KW-0732">Signal</keyword>
<evidence type="ECO:0000256" key="10">
    <source>
        <dbReference type="ARBA" id="ARBA00022984"/>
    </source>
</evidence>
<reference evidence="17 18" key="1">
    <citation type="journal article" date="2002" name="Proc. Natl. Acad. Sci. U.S.A.">
        <title>Extensive mosaic structure revealed by the complete genome sequence of uropathogenic Escherichia coli.</title>
        <authorList>
            <person name="Welch R.A."/>
            <person name="Burland V."/>
            <person name="Plunkett G.III."/>
            <person name="Redford P."/>
            <person name="Roesch P."/>
            <person name="Rasko D."/>
            <person name="Buckles E.L."/>
            <person name="Liou S.R."/>
            <person name="Boutin A."/>
            <person name="Hackett J."/>
            <person name="Stroud D."/>
            <person name="Mayhew G.F."/>
            <person name="Rose D.J."/>
            <person name="Zhou S."/>
            <person name="Schwartz D.C."/>
            <person name="Perna N.T."/>
            <person name="Mobley H.L."/>
            <person name="Donnenberg M.S."/>
            <person name="Blattner F.R."/>
        </authorList>
    </citation>
    <scope>NUCLEOTIDE SEQUENCE [LARGE SCALE GENOMIC DNA]</scope>
    <source>
        <strain evidence="18">CFT073 / ATCC 700928 / UPEC</strain>
    </source>
</reference>
<evidence type="ECO:0000256" key="12">
    <source>
        <dbReference type="ARBA" id="ARBA00060592"/>
    </source>
</evidence>
<evidence type="ECO:0000256" key="11">
    <source>
        <dbReference type="ARBA" id="ARBA00023316"/>
    </source>
</evidence>
<dbReference type="PANTHER" id="PTHR30582">
    <property type="entry name" value="L,D-TRANSPEPTIDASE"/>
    <property type="match status" value="1"/>
</dbReference>
<dbReference type="InterPro" id="IPR038063">
    <property type="entry name" value="Transpep_catalytic_dom"/>
</dbReference>
<comment type="subcellular location">
    <subcellularLocation>
        <location evidence="1">Periplasm</location>
    </subcellularLocation>
</comment>
<dbReference type="GO" id="GO:0042597">
    <property type="term" value="C:periplasmic space"/>
    <property type="evidence" value="ECO:0007669"/>
    <property type="project" value="UniProtKB-SubCell"/>
</dbReference>
<dbReference type="PROSITE" id="PS51782">
    <property type="entry name" value="LYSM"/>
    <property type="match status" value="1"/>
</dbReference>
<dbReference type="GO" id="GO:0071555">
    <property type="term" value="P:cell wall organization"/>
    <property type="evidence" value="ECO:0007669"/>
    <property type="project" value="UniProtKB-UniRule"/>
</dbReference>
<dbReference type="GO" id="GO:0008360">
    <property type="term" value="P:regulation of cell shape"/>
    <property type="evidence" value="ECO:0007669"/>
    <property type="project" value="UniProtKB-UniRule"/>
</dbReference>